<dbReference type="PATRIC" id="fig|883114.3.peg.1354"/>
<name>H3NPU0_9FIRM</name>
<dbReference type="STRING" id="883114.HMPREF9709_01362"/>
<dbReference type="Gene3D" id="3.90.550.10">
    <property type="entry name" value="Spore Coat Polysaccharide Biosynthesis Protein SpsA, Chain A"/>
    <property type="match status" value="1"/>
</dbReference>
<dbReference type="AlphaFoldDB" id="H3NPU0"/>
<comment type="caution">
    <text evidence="2">The sequence shown here is derived from an EMBL/GenBank/DDBJ whole genome shotgun (WGS) entry which is preliminary data.</text>
</comment>
<dbReference type="RefSeq" id="WP_005398877.1">
    <property type="nucleotide sequence ID" value="NZ_JH601088.1"/>
</dbReference>
<protein>
    <recommendedName>
        <fullName evidence="1">Nucleotidyl transferase domain-containing protein</fullName>
    </recommendedName>
</protein>
<dbReference type="InterPro" id="IPR005835">
    <property type="entry name" value="NTP_transferase_dom"/>
</dbReference>
<dbReference type="GeneID" id="96999327"/>
<dbReference type="EMBL" id="AGEI01000024">
    <property type="protein sequence ID" value="EHR33318.1"/>
    <property type="molecule type" value="Genomic_DNA"/>
</dbReference>
<keyword evidence="3" id="KW-1185">Reference proteome</keyword>
<accession>H3NPU0</accession>
<dbReference type="SUPFAM" id="SSF53448">
    <property type="entry name" value="Nucleotide-diphospho-sugar transferases"/>
    <property type="match status" value="1"/>
</dbReference>
<sequence>MKKPVLVIMAAGMSSRYGSLKQIDPIDKEGNVIIDFSIYDAIKAGFEKVIFIIKEEMLSDFKEVIGDKVSKHIDVEYAFQDLRDIPAEHEIPEGRVKPWGTAHAIYSARKYINGPFAVINADDYYGREAFKKIYDFLVESENDDKYNYAMIGYRLYNTVTENGTVSRGICEVNEDGFLDNVTERTKIAKFDDGIRFTEDDGNTWCDLDSNSYISMNMWGLNESFIEEIEKEFPSFFEHDVKKNPLKAEIFIPKLIANLLERGKVRVKVLPTDEKWHGVTYKEDKPIVEREIQKLKDKGLYSQDIWSE</sequence>
<reference evidence="2 3" key="1">
    <citation type="submission" date="2012-01" db="EMBL/GenBank/DDBJ databases">
        <title>The Genome Sequence of Helcococcus kunzii ATCC 51366.</title>
        <authorList>
            <consortium name="The Broad Institute Genome Sequencing Platform"/>
            <person name="Earl A."/>
            <person name="Ward D."/>
            <person name="Feldgarden M."/>
            <person name="Gevers D."/>
            <person name="Huys G."/>
            <person name="Young S.K."/>
            <person name="Zeng Q."/>
            <person name="Gargeya S."/>
            <person name="Fitzgerald M."/>
            <person name="Haas B."/>
            <person name="Abouelleil A."/>
            <person name="Alvarado L."/>
            <person name="Arachchi H.M."/>
            <person name="Berlin A."/>
            <person name="Chapman S.B."/>
            <person name="Gearin G."/>
            <person name="Goldberg J."/>
            <person name="Griggs A."/>
            <person name="Gujja S."/>
            <person name="Hansen M."/>
            <person name="Heiman D."/>
            <person name="Howarth C."/>
            <person name="Larimer J."/>
            <person name="Lui A."/>
            <person name="MacDonald P.J.P."/>
            <person name="McCowen C."/>
            <person name="Montmayeur A."/>
            <person name="Murphy C."/>
            <person name="Neiman D."/>
            <person name="Pearson M."/>
            <person name="Priest M."/>
            <person name="Roberts A."/>
            <person name="Saif S."/>
            <person name="Shea T."/>
            <person name="Sisk P."/>
            <person name="Stolte C."/>
            <person name="Sykes S."/>
            <person name="Wortman J."/>
            <person name="Nusbaum C."/>
            <person name="Birren B."/>
        </authorList>
    </citation>
    <scope>NUCLEOTIDE SEQUENCE [LARGE SCALE GENOMIC DNA]</scope>
    <source>
        <strain evidence="2 3">ATCC 51366</strain>
    </source>
</reference>
<proteinExistence type="predicted"/>
<evidence type="ECO:0000259" key="1">
    <source>
        <dbReference type="Pfam" id="PF00483"/>
    </source>
</evidence>
<feature type="domain" description="Nucleotidyl transferase" evidence="1">
    <location>
        <begin position="20"/>
        <end position="275"/>
    </location>
</feature>
<dbReference type="HOGENOM" id="CLU_077108_0_0_9"/>
<organism evidence="2 3">
    <name type="scientific">Helcococcus kunzii ATCC 51366</name>
    <dbReference type="NCBI Taxonomy" id="883114"/>
    <lineage>
        <taxon>Bacteria</taxon>
        <taxon>Bacillati</taxon>
        <taxon>Bacillota</taxon>
        <taxon>Tissierellia</taxon>
        <taxon>Tissierellales</taxon>
        <taxon>Peptoniphilaceae</taxon>
        <taxon>Helcococcus</taxon>
    </lineage>
</organism>
<dbReference type="OrthoDB" id="9779926at2"/>
<evidence type="ECO:0000313" key="3">
    <source>
        <dbReference type="Proteomes" id="UP000004191"/>
    </source>
</evidence>
<dbReference type="InterPro" id="IPR029044">
    <property type="entry name" value="Nucleotide-diphossugar_trans"/>
</dbReference>
<gene>
    <name evidence="2" type="ORF">HMPREF9709_01362</name>
</gene>
<dbReference type="Proteomes" id="UP000004191">
    <property type="component" value="Unassembled WGS sequence"/>
</dbReference>
<evidence type="ECO:0000313" key="2">
    <source>
        <dbReference type="EMBL" id="EHR33318.1"/>
    </source>
</evidence>
<dbReference type="eggNOG" id="COG1208">
    <property type="taxonomic scope" value="Bacteria"/>
</dbReference>
<dbReference type="Pfam" id="PF00483">
    <property type="entry name" value="NTP_transferase"/>
    <property type="match status" value="1"/>
</dbReference>